<feature type="region of interest" description="Disordered" evidence="1">
    <location>
        <begin position="155"/>
        <end position="204"/>
    </location>
</feature>
<protein>
    <submittedName>
        <fullName evidence="2">Uncharacterized protein</fullName>
    </submittedName>
</protein>
<evidence type="ECO:0000256" key="1">
    <source>
        <dbReference type="SAM" id="MobiDB-lite"/>
    </source>
</evidence>
<organism evidence="2 3">
    <name type="scientific">Puccinia coronata f. sp. avenae</name>
    <dbReference type="NCBI Taxonomy" id="200324"/>
    <lineage>
        <taxon>Eukaryota</taxon>
        <taxon>Fungi</taxon>
        <taxon>Dikarya</taxon>
        <taxon>Basidiomycota</taxon>
        <taxon>Pucciniomycotina</taxon>
        <taxon>Pucciniomycetes</taxon>
        <taxon>Pucciniales</taxon>
        <taxon>Pucciniaceae</taxon>
        <taxon>Puccinia</taxon>
    </lineage>
</organism>
<keyword evidence="3" id="KW-1185">Reference proteome</keyword>
<proteinExistence type="predicted"/>
<sequence length="1359" mass="151367">MPPSSIVQDYFSKILNISRSASKIPQATQNDPIFQQFSCPPTVQPDEEDEGMWYVVNKSLDSLFGAENCQKNLRSGKYGIEVVLEYLKKACKHPSWNADELLVLKLERIYQCFQDAGGVLTKETPKILSRDTPDAATVKAPSTKHLYALAKPSTKLSNAPAKPSTKLLNTPKKTSTTIAKPKNPVESLNEISSSSEPIPKPPKTTATLSKKILSMCPKSSDGNVCKKCSISQHNNGPDSIFNCHCGAPAVILPKGRAQNVTAHWRSSSCKSFTSSTSNVRPIYTYFTQKRPLEASHTKPEPATPIKKPTVQMMCSGLNDLTWERPKSTLTIEQCIKGSPSSHHGAPPQHEVCFDMFGTTKESTLTNEQTQQLLQKLESLSTWFIKRHDATSGIFSMKCERKIDAPPGRDWIICRECEALKGKNSLKKALNTKYASEDNVKFIPASLMKRDLFQAKLMHYEELRYLNTSLEKQSKTGDGDFWNTLAIQAKKGFFKEMDAFQGLVKAVAVRTERESAGKKLNGMRFDSYFDSFLTTMAAMSPAAAKYFRDNFAGRSLRGMRYERKKNGGQIEDGIVMVNFERVAGYIKALGYDGPLALASDQTVCVKSLRSHNGHLVGAQGGDIPFSNLEEISTLVKEITSSDRLCSKIRLYTIQVPLPKIPSFVVALVASYDKETAEDIASSHISVIDYCSKAGMSILSIGSDGAATEIAALRLIQSSADQYIRYKKLDAGVSVEVPLMGQSPHPVVSVQDPKHARKTAANQMLSGARLLSFGKFHLNISHLVTLLGDKSPLYSRDVLNCDKQDDGRAYQTMNWETLQASLRYPEHTGLTIYLYLFGELTDAWLCQKMPHVDRIRAAWTTIFFLRFWHQSLGDESSPLASISHNGISRQSYKIFHFLGNSLIGLIIAHREFHPTVPLLPWKHGTEALFAVVRNVMSGKMKMPQSEHLRSGYRYNFTNELIAESYEHLAQFPTNIEITHELAVAESQARKLALFAGISPSFCVAKALPVAFPINDVNANQGVSTSESNNYDVAYACVPDETPLSEVMHEAAVAIGQTQQADYLLGEIDTDDEHQQLSGQARMSISNLINPIAGATPCLSADLLAKRDEKKFQLIIIAPNGQDQQLNRDLMLTLRKEHDTENHKSHSGNEVKKRQNFLQSASNLPEYNKKNKGLEPSECSKLVALVLKENTSQQTSISRMHRWNIQVQFTFSDVRNTSTHVDVNALMHAQGGTVSPTNILECGKFGVIIKDQKLYIGKILSIYEHVSGKHRWVATANTRAKLSYISVQIFLYQPHIPVAVGFYPSSPNSRIFAHVEVVHLHHLFPLQPLLLGMSDVKYLEHWQEEFLKLKAVRPQSNNNDDA</sequence>
<evidence type="ECO:0000313" key="3">
    <source>
        <dbReference type="Proteomes" id="UP000235388"/>
    </source>
</evidence>
<gene>
    <name evidence="2" type="ORF">PCANC_11302</name>
</gene>
<evidence type="ECO:0000313" key="2">
    <source>
        <dbReference type="EMBL" id="PLW45171.1"/>
    </source>
</evidence>
<dbReference type="Proteomes" id="UP000235388">
    <property type="component" value="Unassembled WGS sequence"/>
</dbReference>
<name>A0A2N5V592_9BASI</name>
<reference evidence="2 3" key="1">
    <citation type="submission" date="2017-11" db="EMBL/GenBank/DDBJ databases">
        <title>De novo assembly and phasing of dikaryotic genomes from two isolates of Puccinia coronata f. sp. avenae, the causal agent of oat crown rust.</title>
        <authorList>
            <person name="Miller M.E."/>
            <person name="Zhang Y."/>
            <person name="Omidvar V."/>
            <person name="Sperschneider J."/>
            <person name="Schwessinger B."/>
            <person name="Raley C."/>
            <person name="Palmer J.M."/>
            <person name="Garnica D."/>
            <person name="Upadhyaya N."/>
            <person name="Rathjen J."/>
            <person name="Taylor J.M."/>
            <person name="Park R.F."/>
            <person name="Dodds P.N."/>
            <person name="Hirsch C.D."/>
            <person name="Kianian S.F."/>
            <person name="Figueroa M."/>
        </authorList>
    </citation>
    <scope>NUCLEOTIDE SEQUENCE [LARGE SCALE GENOMIC DNA]</scope>
    <source>
        <strain evidence="2">12NC29</strain>
    </source>
</reference>
<dbReference type="OrthoDB" id="2507437at2759"/>
<feature type="compositionally biased region" description="Polar residues" evidence="1">
    <location>
        <begin position="166"/>
        <end position="178"/>
    </location>
</feature>
<comment type="caution">
    <text evidence="2">The sequence shown here is derived from an EMBL/GenBank/DDBJ whole genome shotgun (WGS) entry which is preliminary data.</text>
</comment>
<dbReference type="EMBL" id="PGCJ01000130">
    <property type="protein sequence ID" value="PLW45171.1"/>
    <property type="molecule type" value="Genomic_DNA"/>
</dbReference>
<accession>A0A2N5V592</accession>
<dbReference type="STRING" id="200324.A0A2N5V592"/>